<evidence type="ECO:0000313" key="2">
    <source>
        <dbReference type="EMBL" id="KIL77112.1"/>
    </source>
</evidence>
<accession>A0ABR5AQT6</accession>
<evidence type="ECO:0008006" key="4">
    <source>
        <dbReference type="Google" id="ProtNLM"/>
    </source>
</evidence>
<keyword evidence="3" id="KW-1185">Reference proteome</keyword>
<reference evidence="2 3" key="1">
    <citation type="submission" date="2015-01" db="EMBL/GenBank/DDBJ databases">
        <title>Genome Assembly of Bacillus badius MTCC 1458.</title>
        <authorList>
            <person name="Verma A."/>
            <person name="Khatri I."/>
            <person name="Mual P."/>
            <person name="Subramanian S."/>
            <person name="Krishnamurthi S."/>
        </authorList>
    </citation>
    <scope>NUCLEOTIDE SEQUENCE [LARGE SCALE GENOMIC DNA]</scope>
    <source>
        <strain evidence="2 3">MTCC 1458</strain>
    </source>
</reference>
<feature type="transmembrane region" description="Helical" evidence="1">
    <location>
        <begin position="127"/>
        <end position="145"/>
    </location>
</feature>
<keyword evidence="1" id="KW-0472">Membrane</keyword>
<dbReference type="EMBL" id="JXLP01000017">
    <property type="protein sequence ID" value="KIL77112.1"/>
    <property type="molecule type" value="Genomic_DNA"/>
</dbReference>
<keyword evidence="1" id="KW-1133">Transmembrane helix</keyword>
<evidence type="ECO:0000256" key="1">
    <source>
        <dbReference type="SAM" id="Phobius"/>
    </source>
</evidence>
<gene>
    <name evidence="2" type="ORF">SD77_1717</name>
</gene>
<feature type="transmembrane region" description="Helical" evidence="1">
    <location>
        <begin position="51"/>
        <end position="72"/>
    </location>
</feature>
<name>A0ABR5AQT6_BACBA</name>
<comment type="caution">
    <text evidence="2">The sequence shown here is derived from an EMBL/GenBank/DDBJ whole genome shotgun (WGS) entry which is preliminary data.</text>
</comment>
<feature type="transmembrane region" description="Helical" evidence="1">
    <location>
        <begin position="84"/>
        <end position="107"/>
    </location>
</feature>
<organism evidence="2 3">
    <name type="scientific">Bacillus badius</name>
    <dbReference type="NCBI Taxonomy" id="1455"/>
    <lineage>
        <taxon>Bacteria</taxon>
        <taxon>Bacillati</taxon>
        <taxon>Bacillota</taxon>
        <taxon>Bacilli</taxon>
        <taxon>Bacillales</taxon>
        <taxon>Bacillaceae</taxon>
        <taxon>Pseudobacillus</taxon>
    </lineage>
</organism>
<dbReference type="Proteomes" id="UP000031982">
    <property type="component" value="Unassembled WGS sequence"/>
</dbReference>
<dbReference type="Pfam" id="PF13160">
    <property type="entry name" value="DUF3995"/>
    <property type="match status" value="1"/>
</dbReference>
<dbReference type="RefSeq" id="WP_041114278.1">
    <property type="nucleotide sequence ID" value="NZ_JARTHD010000019.1"/>
</dbReference>
<proteinExistence type="predicted"/>
<feature type="transmembrane region" description="Helical" evidence="1">
    <location>
        <begin position="7"/>
        <end position="26"/>
    </location>
</feature>
<evidence type="ECO:0000313" key="3">
    <source>
        <dbReference type="Proteomes" id="UP000031982"/>
    </source>
</evidence>
<keyword evidence="1" id="KW-0812">Transmembrane</keyword>
<dbReference type="InterPro" id="IPR025058">
    <property type="entry name" value="DUF3995"/>
</dbReference>
<protein>
    <recommendedName>
        <fullName evidence="4">DUF3995 domain-containing protein</fullName>
    </recommendedName>
</protein>
<sequence>MQKKNIVIYAGFIWCMAFAAITFYWASGGMLGVRSLGGVIYEKALSGDENFLSIVRLTGVVKMLGGFFLLLLLRDWPEPMRKGLYYLSLAGGVCLFLYGLANFTTLILDCFAVLNLELEEYSLKWRLLFWEPFWMLGGILFILSAKGFRGK</sequence>